<organism evidence="1 2">
    <name type="scientific">Plasmodium yoelii yoelii</name>
    <dbReference type="NCBI Taxonomy" id="73239"/>
    <lineage>
        <taxon>Eukaryota</taxon>
        <taxon>Sar</taxon>
        <taxon>Alveolata</taxon>
        <taxon>Apicomplexa</taxon>
        <taxon>Aconoidasida</taxon>
        <taxon>Haemosporida</taxon>
        <taxon>Plasmodiidae</taxon>
        <taxon>Plasmodium</taxon>
        <taxon>Plasmodium (Vinckeia)</taxon>
    </lineage>
</organism>
<protein>
    <submittedName>
        <fullName evidence="1">Uncharacterized protein</fullName>
    </submittedName>
</protein>
<gene>
    <name evidence="1" type="ORF">PY03851</name>
</gene>
<dbReference type="EMBL" id="AABL01001141">
    <property type="protein sequence ID" value="EAA15624.1"/>
    <property type="molecule type" value="Genomic_DNA"/>
</dbReference>
<accession>Q7RHY2</accession>
<comment type="caution">
    <text evidence="1">The sequence shown here is derived from an EMBL/GenBank/DDBJ whole genome shotgun (WGS) entry which is preliminary data.</text>
</comment>
<dbReference type="Proteomes" id="UP000008553">
    <property type="component" value="Unassembled WGS sequence"/>
</dbReference>
<reference evidence="1 2" key="1">
    <citation type="journal article" date="2002" name="Nature">
        <title>Genome sequence and comparative analysis of the model rodent malaria parasite Plasmodium yoelii yoelii.</title>
        <authorList>
            <person name="Carlton J.M."/>
            <person name="Angiuoli S.V."/>
            <person name="Suh B.B."/>
            <person name="Kooij T.W."/>
            <person name="Pertea M."/>
            <person name="Silva J.C."/>
            <person name="Ermolaeva M.D."/>
            <person name="Allen J.E."/>
            <person name="Selengut J.D."/>
            <person name="Koo H.L."/>
            <person name="Peterson J.D."/>
            <person name="Pop M."/>
            <person name="Kosack D.S."/>
            <person name="Shumway M.F."/>
            <person name="Bidwell S.L."/>
            <person name="Shallom S.J."/>
            <person name="van Aken S.E."/>
            <person name="Riedmuller S.B."/>
            <person name="Feldblyum T.V."/>
            <person name="Cho J.K."/>
            <person name="Quackenbush J."/>
            <person name="Sedegah M."/>
            <person name="Shoaibi A."/>
            <person name="Cummings L.M."/>
            <person name="Florens L."/>
            <person name="Yates J.R."/>
            <person name="Raine J.D."/>
            <person name="Sinden R.E."/>
            <person name="Harris M.A."/>
            <person name="Cunningham D.A."/>
            <person name="Preiser P.R."/>
            <person name="Bergman L.W."/>
            <person name="Vaidya A.B."/>
            <person name="van Lin L.H."/>
            <person name="Janse C.J."/>
            <person name="Waters A.P."/>
            <person name="Smith H.O."/>
            <person name="White O.R."/>
            <person name="Salzberg S.L."/>
            <person name="Venter J.C."/>
            <person name="Fraser C.M."/>
            <person name="Hoffman S.L."/>
            <person name="Gardner M.J."/>
            <person name="Carucci D.J."/>
        </authorList>
    </citation>
    <scope>NUCLEOTIDE SEQUENCE [LARGE SCALE GENOMIC DNA]</scope>
    <source>
        <strain evidence="1 2">17XNL</strain>
    </source>
</reference>
<name>Q7RHY2_PLAYO</name>
<sequence>MKKHIMLYIIQYSYY</sequence>
<evidence type="ECO:0000313" key="1">
    <source>
        <dbReference type="EMBL" id="EAA15624.1"/>
    </source>
</evidence>
<dbReference type="InParanoid" id="Q7RHY2"/>
<keyword evidence="2" id="KW-1185">Reference proteome</keyword>
<proteinExistence type="predicted"/>
<dbReference type="PaxDb" id="73239-Q7RHY2"/>
<evidence type="ECO:0000313" key="2">
    <source>
        <dbReference type="Proteomes" id="UP000008553"/>
    </source>
</evidence>